<dbReference type="InterPro" id="IPR000160">
    <property type="entry name" value="GGDEF_dom"/>
</dbReference>
<dbReference type="AlphaFoldDB" id="A0A5R9FV11"/>
<name>A0A5R9FV11_9ACTN</name>
<dbReference type="NCBIfam" id="TIGR00254">
    <property type="entry name" value="GGDEF"/>
    <property type="match status" value="1"/>
</dbReference>
<dbReference type="GO" id="GO:0043709">
    <property type="term" value="P:cell adhesion involved in single-species biofilm formation"/>
    <property type="evidence" value="ECO:0007669"/>
    <property type="project" value="TreeGrafter"/>
</dbReference>
<sequence>MNEILLAAGIPAAGWAVHASLLLRKLRAERRDPVSGLWTRRPFVRRAERLIHQGCITHVILLDLDGFKPVNDDFGHPAGDAVLKATGARLHDFVAQHGGLHSVCARLGGDEFVAAISVENLPRFIDGLARDLAQPVPWPGGPLKVTASIGAVHIADVREPSASTVLKAADDEMYAIKEARGHSGRRAHRRATAPTTRVEAVAQPAQEARASA</sequence>
<keyword evidence="4" id="KW-1185">Reference proteome</keyword>
<feature type="region of interest" description="Disordered" evidence="1">
    <location>
        <begin position="180"/>
        <end position="212"/>
    </location>
</feature>
<proteinExistence type="predicted"/>
<reference evidence="3 4" key="1">
    <citation type="submission" date="2019-05" db="EMBL/GenBank/DDBJ databases">
        <title>Streptomyces sp. NEAU-C151, a novel actinomycete isolated from soil.</title>
        <authorList>
            <person name="Han L."/>
            <person name="Jiang H."/>
        </authorList>
    </citation>
    <scope>NUCLEOTIDE SEQUENCE [LARGE SCALE GENOMIC DNA]</scope>
    <source>
        <strain evidence="3 4">NEAU-C151</strain>
    </source>
</reference>
<evidence type="ECO:0000313" key="4">
    <source>
        <dbReference type="Proteomes" id="UP000305906"/>
    </source>
</evidence>
<dbReference type="InterPro" id="IPR050469">
    <property type="entry name" value="Diguanylate_Cyclase"/>
</dbReference>
<feature type="domain" description="GGDEF" evidence="2">
    <location>
        <begin position="55"/>
        <end position="190"/>
    </location>
</feature>
<dbReference type="Gene3D" id="3.30.70.270">
    <property type="match status" value="1"/>
</dbReference>
<dbReference type="Pfam" id="PF00990">
    <property type="entry name" value="GGDEF"/>
    <property type="match status" value="1"/>
</dbReference>
<dbReference type="PANTHER" id="PTHR45138:SF9">
    <property type="entry name" value="DIGUANYLATE CYCLASE DGCM-RELATED"/>
    <property type="match status" value="1"/>
</dbReference>
<dbReference type="GO" id="GO:0052621">
    <property type="term" value="F:diguanylate cyclase activity"/>
    <property type="evidence" value="ECO:0007669"/>
    <property type="project" value="TreeGrafter"/>
</dbReference>
<dbReference type="PROSITE" id="PS50887">
    <property type="entry name" value="GGDEF"/>
    <property type="match status" value="1"/>
</dbReference>
<dbReference type="EMBL" id="VBZC01000012">
    <property type="protein sequence ID" value="TLS45730.1"/>
    <property type="molecule type" value="Genomic_DNA"/>
</dbReference>
<dbReference type="RefSeq" id="WP_138045321.1">
    <property type="nucleotide sequence ID" value="NZ_VBZC01000012.1"/>
</dbReference>
<protein>
    <submittedName>
        <fullName evidence="3">GGDEF domain-containing protein</fullName>
    </submittedName>
</protein>
<dbReference type="Proteomes" id="UP000305906">
    <property type="component" value="Unassembled WGS sequence"/>
</dbReference>
<organism evidence="3 4">
    <name type="scientific">Streptomyces montanus</name>
    <dbReference type="NCBI Taxonomy" id="2580423"/>
    <lineage>
        <taxon>Bacteria</taxon>
        <taxon>Bacillati</taxon>
        <taxon>Actinomycetota</taxon>
        <taxon>Actinomycetes</taxon>
        <taxon>Kitasatosporales</taxon>
        <taxon>Streptomycetaceae</taxon>
        <taxon>Streptomyces</taxon>
    </lineage>
</organism>
<dbReference type="GO" id="GO:1902201">
    <property type="term" value="P:negative regulation of bacterial-type flagellum-dependent cell motility"/>
    <property type="evidence" value="ECO:0007669"/>
    <property type="project" value="TreeGrafter"/>
</dbReference>
<evidence type="ECO:0000256" key="1">
    <source>
        <dbReference type="SAM" id="MobiDB-lite"/>
    </source>
</evidence>
<dbReference type="InterPro" id="IPR043128">
    <property type="entry name" value="Rev_trsase/Diguanyl_cyclase"/>
</dbReference>
<dbReference type="CDD" id="cd01949">
    <property type="entry name" value="GGDEF"/>
    <property type="match status" value="1"/>
</dbReference>
<dbReference type="GO" id="GO:0005886">
    <property type="term" value="C:plasma membrane"/>
    <property type="evidence" value="ECO:0007669"/>
    <property type="project" value="TreeGrafter"/>
</dbReference>
<evidence type="ECO:0000259" key="2">
    <source>
        <dbReference type="PROSITE" id="PS50887"/>
    </source>
</evidence>
<comment type="caution">
    <text evidence="3">The sequence shown here is derived from an EMBL/GenBank/DDBJ whole genome shotgun (WGS) entry which is preliminary data.</text>
</comment>
<dbReference type="SMART" id="SM00267">
    <property type="entry name" value="GGDEF"/>
    <property type="match status" value="1"/>
</dbReference>
<evidence type="ECO:0000313" key="3">
    <source>
        <dbReference type="EMBL" id="TLS45730.1"/>
    </source>
</evidence>
<gene>
    <name evidence="3" type="ORF">FE633_13260</name>
</gene>
<dbReference type="SUPFAM" id="SSF55073">
    <property type="entry name" value="Nucleotide cyclase"/>
    <property type="match status" value="1"/>
</dbReference>
<dbReference type="InterPro" id="IPR029787">
    <property type="entry name" value="Nucleotide_cyclase"/>
</dbReference>
<accession>A0A5R9FV11</accession>
<dbReference type="PANTHER" id="PTHR45138">
    <property type="entry name" value="REGULATORY COMPONENTS OF SENSORY TRANSDUCTION SYSTEM"/>
    <property type="match status" value="1"/>
</dbReference>
<feature type="compositionally biased region" description="Basic residues" evidence="1">
    <location>
        <begin position="182"/>
        <end position="191"/>
    </location>
</feature>